<dbReference type="PROSITE" id="PS50103">
    <property type="entry name" value="ZF_C3H1"/>
    <property type="match status" value="1"/>
</dbReference>
<accession>A0A0C3HDB9</accession>
<evidence type="ECO:0000313" key="5">
    <source>
        <dbReference type="Proteomes" id="UP000054321"/>
    </source>
</evidence>
<keyword evidence="5" id="KW-1185">Reference proteome</keyword>
<dbReference type="STRING" id="913774.A0A0C3HDB9"/>
<keyword evidence="1" id="KW-0479">Metal-binding</keyword>
<gene>
    <name evidence="4" type="ORF">OIDMADRAFT_28896</name>
</gene>
<protein>
    <recommendedName>
        <fullName evidence="3">C3H1-type domain-containing protein</fullName>
    </recommendedName>
</protein>
<feature type="zinc finger region" description="C3H1-type" evidence="1">
    <location>
        <begin position="45"/>
        <end position="72"/>
    </location>
</feature>
<feature type="compositionally biased region" description="Low complexity" evidence="2">
    <location>
        <begin position="79"/>
        <end position="97"/>
    </location>
</feature>
<dbReference type="InParanoid" id="A0A0C3HDB9"/>
<name>A0A0C3HDB9_OIDMZ</name>
<feature type="compositionally biased region" description="Polar residues" evidence="2">
    <location>
        <begin position="22"/>
        <end position="38"/>
    </location>
</feature>
<feature type="region of interest" description="Disordered" evidence="2">
    <location>
        <begin position="1"/>
        <end position="47"/>
    </location>
</feature>
<reference evidence="4 5" key="1">
    <citation type="submission" date="2014-04" db="EMBL/GenBank/DDBJ databases">
        <authorList>
            <consortium name="DOE Joint Genome Institute"/>
            <person name="Kuo A."/>
            <person name="Martino E."/>
            <person name="Perotto S."/>
            <person name="Kohler A."/>
            <person name="Nagy L.G."/>
            <person name="Floudas D."/>
            <person name="Copeland A."/>
            <person name="Barry K.W."/>
            <person name="Cichocki N."/>
            <person name="Veneault-Fourrey C."/>
            <person name="LaButti K."/>
            <person name="Lindquist E.A."/>
            <person name="Lipzen A."/>
            <person name="Lundell T."/>
            <person name="Morin E."/>
            <person name="Murat C."/>
            <person name="Sun H."/>
            <person name="Tunlid A."/>
            <person name="Henrissat B."/>
            <person name="Grigoriev I.V."/>
            <person name="Hibbett D.S."/>
            <person name="Martin F."/>
            <person name="Nordberg H.P."/>
            <person name="Cantor M.N."/>
            <person name="Hua S.X."/>
        </authorList>
    </citation>
    <scope>NUCLEOTIDE SEQUENCE [LARGE SCALE GENOMIC DNA]</scope>
    <source>
        <strain evidence="4 5">Zn</strain>
    </source>
</reference>
<dbReference type="Pfam" id="PF20150">
    <property type="entry name" value="2EXR"/>
    <property type="match status" value="1"/>
</dbReference>
<dbReference type="GO" id="GO:0008270">
    <property type="term" value="F:zinc ion binding"/>
    <property type="evidence" value="ECO:0007669"/>
    <property type="project" value="UniProtKB-KW"/>
</dbReference>
<feature type="region of interest" description="Disordered" evidence="2">
    <location>
        <begin position="78"/>
        <end position="111"/>
    </location>
</feature>
<evidence type="ECO:0000313" key="4">
    <source>
        <dbReference type="EMBL" id="KIN01205.1"/>
    </source>
</evidence>
<organism evidence="4 5">
    <name type="scientific">Oidiodendron maius (strain Zn)</name>
    <dbReference type="NCBI Taxonomy" id="913774"/>
    <lineage>
        <taxon>Eukaryota</taxon>
        <taxon>Fungi</taxon>
        <taxon>Dikarya</taxon>
        <taxon>Ascomycota</taxon>
        <taxon>Pezizomycotina</taxon>
        <taxon>Leotiomycetes</taxon>
        <taxon>Leotiomycetes incertae sedis</taxon>
        <taxon>Myxotrichaceae</taxon>
        <taxon>Oidiodendron</taxon>
    </lineage>
</organism>
<keyword evidence="1" id="KW-0863">Zinc-finger</keyword>
<feature type="domain" description="C3H1-type" evidence="3">
    <location>
        <begin position="45"/>
        <end position="72"/>
    </location>
</feature>
<evidence type="ECO:0000256" key="1">
    <source>
        <dbReference type="PROSITE-ProRule" id="PRU00723"/>
    </source>
</evidence>
<dbReference type="HOGENOM" id="CLU_433521_0_0_1"/>
<dbReference type="PANTHER" id="PTHR35910:SF1">
    <property type="entry name" value="2EXR DOMAIN-CONTAINING PROTEIN"/>
    <property type="match status" value="1"/>
</dbReference>
<dbReference type="AlphaFoldDB" id="A0A0C3HDB9"/>
<dbReference type="InterPro" id="IPR045518">
    <property type="entry name" value="2EXR"/>
</dbReference>
<sequence>MAKSEHENPASSKMSNKCAWNLPSNHSKSRTINRSTTFRAPPDPSPPRGHCWDYCGNGCKWGDKCRWKHDKAVRKAFAEKNSTTNNTTSAKNTPTKKAAVEKAPSKVPMKQKRTYAQAISVSTPQKYLSRTTTVFPKTFKPDYTQTTGQYPTPPSTPGGENLVLNDWSKSTELTPLTITDWPVSQSSWDTPTPYFTRTAGTDIWETDCHLSQTNEISIQVFKKIYAASIKLPRITTSSRRPDNDTSQLSDVAEAALKYFQKQDLKSNSGTLKPTSINDKRIVVQAAECYKNLLLAAKISNVLNKREQAHLDVVIASQHWEDINSPTDNEHSTVDVHVLQSVAKPLEHMSDEHMSDQQRSSPKIWSRSKYLEWAKRNLTDSTAIKLARTYCDHLENGTAPIALFSRMGKQAPHGTLFEYFSLLPYELREQIWLLVLGEEKNDVRIIWQHKSKDGHFTNNCFINANNQQRLLFVNHELRELAMKHNYEFAFGTPYSPAKTFFDFKRDRLFIHTCDCNELPQLVKYISTKDAERVQTLAIPLRDFLHGDEHKIAEALCNFKSVKKIHLVCGDGIEDVTICRAGDPQLAKNIERFLYKTWYRLNDPHSYPRVRMQTMSAMLAQYLKIDNLSPSPW</sequence>
<keyword evidence="1" id="KW-0862">Zinc</keyword>
<proteinExistence type="predicted"/>
<dbReference type="OrthoDB" id="3564848at2759"/>
<evidence type="ECO:0000256" key="2">
    <source>
        <dbReference type="SAM" id="MobiDB-lite"/>
    </source>
</evidence>
<dbReference type="EMBL" id="KN832876">
    <property type="protein sequence ID" value="KIN01205.1"/>
    <property type="molecule type" value="Genomic_DNA"/>
</dbReference>
<dbReference type="PANTHER" id="PTHR35910">
    <property type="entry name" value="2EXR DOMAIN-CONTAINING PROTEIN"/>
    <property type="match status" value="1"/>
</dbReference>
<dbReference type="InterPro" id="IPR000571">
    <property type="entry name" value="Znf_CCCH"/>
</dbReference>
<dbReference type="Proteomes" id="UP000054321">
    <property type="component" value="Unassembled WGS sequence"/>
</dbReference>
<reference evidence="5" key="2">
    <citation type="submission" date="2015-01" db="EMBL/GenBank/DDBJ databases">
        <title>Evolutionary Origins and Diversification of the Mycorrhizal Mutualists.</title>
        <authorList>
            <consortium name="DOE Joint Genome Institute"/>
            <consortium name="Mycorrhizal Genomics Consortium"/>
            <person name="Kohler A."/>
            <person name="Kuo A."/>
            <person name="Nagy L.G."/>
            <person name="Floudas D."/>
            <person name="Copeland A."/>
            <person name="Barry K.W."/>
            <person name="Cichocki N."/>
            <person name="Veneault-Fourrey C."/>
            <person name="LaButti K."/>
            <person name="Lindquist E.A."/>
            <person name="Lipzen A."/>
            <person name="Lundell T."/>
            <person name="Morin E."/>
            <person name="Murat C."/>
            <person name="Riley R."/>
            <person name="Ohm R."/>
            <person name="Sun H."/>
            <person name="Tunlid A."/>
            <person name="Henrissat B."/>
            <person name="Grigoriev I.V."/>
            <person name="Hibbett D.S."/>
            <person name="Martin F."/>
        </authorList>
    </citation>
    <scope>NUCLEOTIDE SEQUENCE [LARGE SCALE GENOMIC DNA]</scope>
    <source>
        <strain evidence="5">Zn</strain>
    </source>
</reference>
<evidence type="ECO:0000259" key="3">
    <source>
        <dbReference type="PROSITE" id="PS50103"/>
    </source>
</evidence>